<name>A0ABV6FX86_9BACT</name>
<dbReference type="Pfam" id="PF05235">
    <property type="entry name" value="CHAD"/>
    <property type="match status" value="1"/>
</dbReference>
<feature type="domain" description="CHAD" evidence="1">
    <location>
        <begin position="10"/>
        <end position="243"/>
    </location>
</feature>
<dbReference type="SMART" id="SM00880">
    <property type="entry name" value="CHAD"/>
    <property type="match status" value="1"/>
</dbReference>
<evidence type="ECO:0000313" key="3">
    <source>
        <dbReference type="Proteomes" id="UP001589797"/>
    </source>
</evidence>
<reference evidence="2 3" key="1">
    <citation type="submission" date="2024-09" db="EMBL/GenBank/DDBJ databases">
        <authorList>
            <person name="Sun Q."/>
            <person name="Mori K."/>
        </authorList>
    </citation>
    <scope>NUCLEOTIDE SEQUENCE [LARGE SCALE GENOMIC DNA]</scope>
    <source>
        <strain evidence="2 3">CCM 7650</strain>
    </source>
</reference>
<evidence type="ECO:0000259" key="1">
    <source>
        <dbReference type="SMART" id="SM00880"/>
    </source>
</evidence>
<evidence type="ECO:0000313" key="2">
    <source>
        <dbReference type="EMBL" id="MFC0264499.1"/>
    </source>
</evidence>
<dbReference type="EMBL" id="JBHLWI010000056">
    <property type="protein sequence ID" value="MFC0264499.1"/>
    <property type="molecule type" value="Genomic_DNA"/>
</dbReference>
<organism evidence="2 3">
    <name type="scientific">Fontibacter flavus</name>
    <dbReference type="NCBI Taxonomy" id="654838"/>
    <lineage>
        <taxon>Bacteria</taxon>
        <taxon>Pseudomonadati</taxon>
        <taxon>Bacteroidota</taxon>
        <taxon>Cytophagia</taxon>
        <taxon>Cytophagales</taxon>
        <taxon>Cyclobacteriaceae</taxon>
        <taxon>Fontibacter</taxon>
    </lineage>
</organism>
<dbReference type="InterPro" id="IPR038186">
    <property type="entry name" value="CHAD_dom_sf"/>
</dbReference>
<protein>
    <submittedName>
        <fullName evidence="2">CHAD domain-containing protein</fullName>
    </submittedName>
</protein>
<dbReference type="Gene3D" id="1.40.20.10">
    <property type="entry name" value="CHAD domain"/>
    <property type="match status" value="1"/>
</dbReference>
<accession>A0ABV6FX86</accession>
<dbReference type="InterPro" id="IPR007899">
    <property type="entry name" value="CHAD_dom"/>
</dbReference>
<keyword evidence="3" id="KW-1185">Reference proteome</keyword>
<dbReference type="Proteomes" id="UP001589797">
    <property type="component" value="Unassembled WGS sequence"/>
</dbReference>
<sequence>MIPKKLIQSYLDEHWDKLSEHLEQYFRYQEPNDLHQLRVNIKKISALVQFLDHDQDAAQFKKTFEPVRKIFKAAGKIREIHIFLEITNQLELNHPWITKIFEKRKNRATMHFLRSKKKFRKAAKRGYTKYSKKITSYPDFVLKNFLITQIQSAQIQLSEQNYHETRKIIKVVLNLSNLLPKTQNTFLNIDYLDAAQKAIGDWHDADENYLVFEKLMLKTASLEILKKEADMHFALLKRQLKDFPHKVFNATKTA</sequence>
<proteinExistence type="predicted"/>
<comment type="caution">
    <text evidence="2">The sequence shown here is derived from an EMBL/GenBank/DDBJ whole genome shotgun (WGS) entry which is preliminary data.</text>
</comment>
<gene>
    <name evidence="2" type="ORF">ACFFIP_17560</name>
</gene>
<dbReference type="RefSeq" id="WP_382389057.1">
    <property type="nucleotide sequence ID" value="NZ_JBHLWI010000056.1"/>
</dbReference>